<name>A0ABR1E287_NECAM</name>
<gene>
    <name evidence="2" type="primary">Necator_chrV.g19706</name>
    <name evidence="2" type="ORF">RB195_014914</name>
</gene>
<feature type="compositionally biased region" description="Polar residues" evidence="1">
    <location>
        <begin position="84"/>
        <end position="95"/>
    </location>
</feature>
<keyword evidence="3" id="KW-1185">Reference proteome</keyword>
<protein>
    <submittedName>
        <fullName evidence="2">Uncharacterized protein</fullName>
    </submittedName>
</protein>
<accession>A0ABR1E287</accession>
<reference evidence="2 3" key="1">
    <citation type="submission" date="2023-08" db="EMBL/GenBank/DDBJ databases">
        <title>A Necator americanus chromosomal reference genome.</title>
        <authorList>
            <person name="Ilik V."/>
            <person name="Petrzelkova K.J."/>
            <person name="Pardy F."/>
            <person name="Fuh T."/>
            <person name="Niatou-Singa F.S."/>
            <person name="Gouil Q."/>
            <person name="Baker L."/>
            <person name="Ritchie M.E."/>
            <person name="Jex A.R."/>
            <person name="Gazzola D."/>
            <person name="Li H."/>
            <person name="Toshio Fujiwara R."/>
            <person name="Zhan B."/>
            <person name="Aroian R.V."/>
            <person name="Pafco B."/>
            <person name="Schwarz E.M."/>
        </authorList>
    </citation>
    <scope>NUCLEOTIDE SEQUENCE [LARGE SCALE GENOMIC DNA]</scope>
    <source>
        <strain evidence="2 3">Aroian</strain>
        <tissue evidence="2">Whole animal</tissue>
    </source>
</reference>
<sequence length="107" mass="11224">MNGVAAFEQWQQPATSPADWAMAPLPSGLSSGGSLASQMEIPTSKTSPGLDASHTVEDSAILLQSRRIQRSTPAILRRDSDVAIQQSSVASTPSATEKCWLDGSLSP</sequence>
<feature type="region of interest" description="Disordered" evidence="1">
    <location>
        <begin position="1"/>
        <end position="54"/>
    </location>
</feature>
<evidence type="ECO:0000313" key="2">
    <source>
        <dbReference type="EMBL" id="KAK6756771.1"/>
    </source>
</evidence>
<feature type="compositionally biased region" description="Low complexity" evidence="1">
    <location>
        <begin position="23"/>
        <end position="37"/>
    </location>
</feature>
<evidence type="ECO:0000313" key="3">
    <source>
        <dbReference type="Proteomes" id="UP001303046"/>
    </source>
</evidence>
<proteinExistence type="predicted"/>
<dbReference type="Proteomes" id="UP001303046">
    <property type="component" value="Unassembled WGS sequence"/>
</dbReference>
<evidence type="ECO:0000256" key="1">
    <source>
        <dbReference type="SAM" id="MobiDB-lite"/>
    </source>
</evidence>
<organism evidence="2 3">
    <name type="scientific">Necator americanus</name>
    <name type="common">Human hookworm</name>
    <dbReference type="NCBI Taxonomy" id="51031"/>
    <lineage>
        <taxon>Eukaryota</taxon>
        <taxon>Metazoa</taxon>
        <taxon>Ecdysozoa</taxon>
        <taxon>Nematoda</taxon>
        <taxon>Chromadorea</taxon>
        <taxon>Rhabditida</taxon>
        <taxon>Rhabditina</taxon>
        <taxon>Rhabditomorpha</taxon>
        <taxon>Strongyloidea</taxon>
        <taxon>Ancylostomatidae</taxon>
        <taxon>Bunostominae</taxon>
        <taxon>Necator</taxon>
    </lineage>
</organism>
<feature type="region of interest" description="Disordered" evidence="1">
    <location>
        <begin position="84"/>
        <end position="107"/>
    </location>
</feature>
<comment type="caution">
    <text evidence="2">The sequence shown here is derived from an EMBL/GenBank/DDBJ whole genome shotgun (WGS) entry which is preliminary data.</text>
</comment>
<dbReference type="EMBL" id="JAVFWL010000005">
    <property type="protein sequence ID" value="KAK6756771.1"/>
    <property type="molecule type" value="Genomic_DNA"/>
</dbReference>